<dbReference type="InterPro" id="IPR023401">
    <property type="entry name" value="ODC_N"/>
</dbReference>
<evidence type="ECO:0000313" key="2">
    <source>
        <dbReference type="EMBL" id="TCW49438.1"/>
    </source>
</evidence>
<reference evidence="1 3" key="1">
    <citation type="submission" date="2016-08" db="EMBL/GenBank/DDBJ databases">
        <authorList>
            <person name="Seilhamer J.J."/>
        </authorList>
    </citation>
    <scope>NUCLEOTIDE SEQUENCE [LARGE SCALE GENOMIC DNA]</scope>
    <source>
        <strain evidence="1 3">IEBC_T61001</strain>
    </source>
</reference>
<dbReference type="InterPro" id="IPR023866">
    <property type="entry name" value="SbnB"/>
</dbReference>
<accession>A0A1C4DJL3</accession>
<proteinExistence type="predicted"/>
<dbReference type="RefSeq" id="WP_048562805.1">
    <property type="nucleotide sequence ID" value="NZ_FMBI01000028.1"/>
</dbReference>
<dbReference type="EMBL" id="FMBI01000028">
    <property type="protein sequence ID" value="SCC31492.1"/>
    <property type="molecule type" value="Genomic_DNA"/>
</dbReference>
<dbReference type="Proteomes" id="UP000295285">
    <property type="component" value="Unassembled WGS sequence"/>
</dbReference>
<dbReference type="NCBIfam" id="TIGR03944">
    <property type="entry name" value="dehyd_SbnB_fam"/>
    <property type="match status" value="1"/>
</dbReference>
<sequence length="322" mass="36346">MMYLNTKHINEMGVNWEETINVISKAVKSLDSEDFSQPIKPYLRFDDPANRIIAMPAYIGGEFKVSGIKWIASFPKNIEKGIQRAHSVTILNDAMTGKPFATLNTAMVSVIRTASVTGLMIREFAKLRDLNNIKVGIIGFGPIGQVHLKMVTALLGDKIENVYLYDINGIKDELIPEEIYSKTQKVNAYEEAYNDADIFITCTVSAEGYIDKKPKDGALLLNVSLRDFKPDILEYTKSLVVDNWEEVCREKTDVERMHLERGLQKEDTISIADVVIRGALQNFPYDKAILFNPMGMAIFDVAIAAYYYQRARENEIGVLLED</sequence>
<evidence type="ECO:0000313" key="3">
    <source>
        <dbReference type="Proteomes" id="UP000195991"/>
    </source>
</evidence>
<evidence type="ECO:0000313" key="4">
    <source>
        <dbReference type="Proteomes" id="UP000295285"/>
    </source>
</evidence>
<protein>
    <submittedName>
        <fullName evidence="2">Ornithine cyclodeaminase</fullName>
    </submittedName>
    <submittedName>
        <fullName evidence="1">ZmaV</fullName>
    </submittedName>
</protein>
<dbReference type="GO" id="GO:0019290">
    <property type="term" value="P:siderophore biosynthetic process"/>
    <property type="evidence" value="ECO:0007669"/>
    <property type="project" value="InterPro"/>
</dbReference>
<dbReference type="PIRSF" id="PIRSF001439">
    <property type="entry name" value="CryM"/>
    <property type="match status" value="1"/>
</dbReference>
<dbReference type="Pfam" id="PF02423">
    <property type="entry name" value="OCD_Mu_crystall"/>
    <property type="match status" value="1"/>
</dbReference>
<dbReference type="SUPFAM" id="SSF51735">
    <property type="entry name" value="NAD(P)-binding Rossmann-fold domains"/>
    <property type="match status" value="1"/>
</dbReference>
<dbReference type="Gene3D" id="3.40.50.720">
    <property type="entry name" value="NAD(P)-binding Rossmann-like Domain"/>
    <property type="match status" value="1"/>
</dbReference>
<gene>
    <name evidence="1" type="ORF">BTT61001_02466</name>
    <name evidence="2" type="ORF">EC910_11968</name>
</gene>
<dbReference type="GO" id="GO:0005737">
    <property type="term" value="C:cytoplasm"/>
    <property type="evidence" value="ECO:0007669"/>
    <property type="project" value="TreeGrafter"/>
</dbReference>
<dbReference type="Proteomes" id="UP000195991">
    <property type="component" value="Unassembled WGS sequence"/>
</dbReference>
<dbReference type="Gene3D" id="3.30.1780.10">
    <property type="entry name" value="ornithine cyclodeaminase, domain 1"/>
    <property type="match status" value="1"/>
</dbReference>
<dbReference type="AlphaFoldDB" id="A0A1C4DJL3"/>
<dbReference type="EMBL" id="SMDG01000019">
    <property type="protein sequence ID" value="TCW49438.1"/>
    <property type="molecule type" value="Genomic_DNA"/>
</dbReference>
<dbReference type="PANTHER" id="PTHR13812">
    <property type="entry name" value="KETIMINE REDUCTASE MU-CRYSTALLIN"/>
    <property type="match status" value="1"/>
</dbReference>
<dbReference type="InterPro" id="IPR036291">
    <property type="entry name" value="NAD(P)-bd_dom_sf"/>
</dbReference>
<name>A0A1C4DJL3_BACTU</name>
<dbReference type="PANTHER" id="PTHR13812:SF19">
    <property type="entry name" value="KETIMINE REDUCTASE MU-CRYSTALLIN"/>
    <property type="match status" value="1"/>
</dbReference>
<reference evidence="2 4" key="2">
    <citation type="submission" date="2019-03" db="EMBL/GenBank/DDBJ databases">
        <title>Above-ground endophytic microbial communities from plants in different locations in the United States.</title>
        <authorList>
            <person name="Frank C."/>
        </authorList>
    </citation>
    <scope>NUCLEOTIDE SEQUENCE [LARGE SCALE GENOMIC DNA]</scope>
    <source>
        <strain evidence="2 4">LP_2_YM</strain>
    </source>
</reference>
<dbReference type="InterPro" id="IPR003462">
    <property type="entry name" value="ODC_Mu_crystall"/>
</dbReference>
<organism evidence="1 3">
    <name type="scientific">Bacillus thuringiensis</name>
    <dbReference type="NCBI Taxonomy" id="1428"/>
    <lineage>
        <taxon>Bacteria</taxon>
        <taxon>Bacillati</taxon>
        <taxon>Bacillota</taxon>
        <taxon>Bacilli</taxon>
        <taxon>Bacillales</taxon>
        <taxon>Bacillaceae</taxon>
        <taxon>Bacillus</taxon>
        <taxon>Bacillus cereus group</taxon>
    </lineage>
</organism>
<dbReference type="GO" id="GO:0016639">
    <property type="term" value="F:oxidoreductase activity, acting on the CH-NH2 group of donors, NAD or NADP as acceptor"/>
    <property type="evidence" value="ECO:0007669"/>
    <property type="project" value="InterPro"/>
</dbReference>
<evidence type="ECO:0000313" key="1">
    <source>
        <dbReference type="EMBL" id="SCC31492.1"/>
    </source>
</evidence>